<dbReference type="PANTHER" id="PTHR30086:SF20">
    <property type="entry name" value="ARGININE EXPORTER PROTEIN ARGO-RELATED"/>
    <property type="match status" value="1"/>
</dbReference>
<keyword evidence="4 7" id="KW-1133">Transmembrane helix</keyword>
<keyword evidence="2" id="KW-1003">Cell membrane</keyword>
<dbReference type="GO" id="GO:0005886">
    <property type="term" value="C:plasma membrane"/>
    <property type="evidence" value="ECO:0007669"/>
    <property type="project" value="UniProtKB-SubCell"/>
</dbReference>
<evidence type="ECO:0000256" key="2">
    <source>
        <dbReference type="ARBA" id="ARBA00022475"/>
    </source>
</evidence>
<dbReference type="KEGG" id="bpl:BURPS1106A_A1208"/>
<proteinExistence type="predicted"/>
<evidence type="ECO:0000256" key="4">
    <source>
        <dbReference type="ARBA" id="ARBA00022989"/>
    </source>
</evidence>
<sequence>MAHGRSGASSRHYNRSLTNRSSSHRLGSLSMSLSSLALFAAALLVAAGSPGPSIAALVARVLTNGVRDVLPFLAAMWLGEVIWLTCAVAGLTALAHTFAFGFLVLKFAGIAYLVFLAWKMWFAPADEPSGQLPRGQSPLRMFLTGIAVTLGNPKIMIFYVALLPTMVDLSRAGAVAWLELTLTLLVVLITVDCAWAWLAARARKLLTSRRAMKAANRASAAAMAGAAVAIAMR</sequence>
<organism evidence="8 9">
    <name type="scientific">Burkholderia pseudomallei (strain 1106a)</name>
    <dbReference type="NCBI Taxonomy" id="357348"/>
    <lineage>
        <taxon>Bacteria</taxon>
        <taxon>Pseudomonadati</taxon>
        <taxon>Pseudomonadota</taxon>
        <taxon>Betaproteobacteria</taxon>
        <taxon>Burkholderiales</taxon>
        <taxon>Burkholderiaceae</taxon>
        <taxon>Burkholderia</taxon>
        <taxon>pseudomallei group</taxon>
    </lineage>
</organism>
<feature type="transmembrane region" description="Helical" evidence="7">
    <location>
        <begin position="98"/>
        <end position="121"/>
    </location>
</feature>
<dbReference type="Proteomes" id="UP000006738">
    <property type="component" value="Chromosome II"/>
</dbReference>
<feature type="transmembrane region" description="Helical" evidence="7">
    <location>
        <begin position="141"/>
        <end position="162"/>
    </location>
</feature>
<dbReference type="Pfam" id="PF01810">
    <property type="entry name" value="LysE"/>
    <property type="match status" value="1"/>
</dbReference>
<name>A3P4I3_BURP0</name>
<evidence type="ECO:0000256" key="7">
    <source>
        <dbReference type="SAM" id="Phobius"/>
    </source>
</evidence>
<evidence type="ECO:0000256" key="5">
    <source>
        <dbReference type="ARBA" id="ARBA00023136"/>
    </source>
</evidence>
<accession>A3P4I3</accession>
<feature type="compositionally biased region" description="Polar residues" evidence="6">
    <location>
        <begin position="7"/>
        <end position="20"/>
    </location>
</feature>
<dbReference type="AlphaFoldDB" id="A3P4I3"/>
<evidence type="ECO:0000313" key="8">
    <source>
        <dbReference type="EMBL" id="ABN94185.1"/>
    </source>
</evidence>
<protein>
    <submittedName>
        <fullName evidence="8">Translocator protein, LysE family</fullName>
    </submittedName>
</protein>
<evidence type="ECO:0000256" key="3">
    <source>
        <dbReference type="ARBA" id="ARBA00022692"/>
    </source>
</evidence>
<dbReference type="PANTHER" id="PTHR30086">
    <property type="entry name" value="ARGININE EXPORTER PROTEIN ARGO"/>
    <property type="match status" value="1"/>
</dbReference>
<keyword evidence="5 7" id="KW-0472">Membrane</keyword>
<dbReference type="InterPro" id="IPR001123">
    <property type="entry name" value="LeuE-type"/>
</dbReference>
<dbReference type="EMBL" id="CP000573">
    <property type="protein sequence ID" value="ABN94185.1"/>
    <property type="molecule type" value="Genomic_DNA"/>
</dbReference>
<feature type="region of interest" description="Disordered" evidence="6">
    <location>
        <begin position="1"/>
        <end position="23"/>
    </location>
</feature>
<gene>
    <name evidence="8" type="ordered locus">BURPS1106A_A1208</name>
</gene>
<evidence type="ECO:0000256" key="1">
    <source>
        <dbReference type="ARBA" id="ARBA00004651"/>
    </source>
</evidence>
<comment type="subcellular location">
    <subcellularLocation>
        <location evidence="1">Cell membrane</location>
        <topology evidence="1">Multi-pass membrane protein</topology>
    </subcellularLocation>
</comment>
<dbReference type="HOGENOM" id="CLU_079569_2_2_4"/>
<dbReference type="GO" id="GO:0015171">
    <property type="term" value="F:amino acid transmembrane transporter activity"/>
    <property type="evidence" value="ECO:0007669"/>
    <property type="project" value="TreeGrafter"/>
</dbReference>
<reference evidence="9" key="1">
    <citation type="submission" date="2007-02" db="EMBL/GenBank/DDBJ databases">
        <authorList>
            <person name="DeShazer D."/>
            <person name="Woods D.E."/>
            <person name="Nierman W.C."/>
        </authorList>
    </citation>
    <scope>NUCLEOTIDE SEQUENCE [LARGE SCALE GENOMIC DNA]</scope>
    <source>
        <strain evidence="9">1106a</strain>
    </source>
</reference>
<feature type="transmembrane region" description="Helical" evidence="7">
    <location>
        <begin position="174"/>
        <end position="198"/>
    </location>
</feature>
<feature type="transmembrane region" description="Helical" evidence="7">
    <location>
        <begin position="71"/>
        <end position="91"/>
    </location>
</feature>
<evidence type="ECO:0000313" key="9">
    <source>
        <dbReference type="Proteomes" id="UP000006738"/>
    </source>
</evidence>
<evidence type="ECO:0000256" key="6">
    <source>
        <dbReference type="SAM" id="MobiDB-lite"/>
    </source>
</evidence>
<keyword evidence="3 7" id="KW-0812">Transmembrane</keyword>